<protein>
    <recommendedName>
        <fullName evidence="2 9">Heme chaperone HemW</fullName>
    </recommendedName>
</protein>
<dbReference type="InterPro" id="IPR004559">
    <property type="entry name" value="HemW-like"/>
</dbReference>
<keyword evidence="4 9" id="KW-0949">S-adenosyl-L-methionine</keyword>
<evidence type="ECO:0000313" key="11">
    <source>
        <dbReference type="EMBL" id="QOV20068.1"/>
    </source>
</evidence>
<dbReference type="GO" id="GO:0006779">
    <property type="term" value="P:porphyrin-containing compound biosynthetic process"/>
    <property type="evidence" value="ECO:0007669"/>
    <property type="project" value="InterPro"/>
</dbReference>
<evidence type="ECO:0000256" key="3">
    <source>
        <dbReference type="ARBA" id="ARBA00022617"/>
    </source>
</evidence>
<comment type="function">
    <text evidence="9">Probably acts as a heme chaperone, transferring heme to an unknown acceptor. Binds one molecule of heme per monomer, possibly covalently. Binds 1 [4Fe-4S] cluster. The cluster is coordinated with 3 cysteines and an exchangeable S-adenosyl-L-methionine.</text>
</comment>
<dbReference type="SFLD" id="SFLDS00029">
    <property type="entry name" value="Radical_SAM"/>
    <property type="match status" value="1"/>
</dbReference>
<dbReference type="EMBL" id="CP063304">
    <property type="protein sequence ID" value="QOV20068.1"/>
    <property type="molecule type" value="Genomic_DNA"/>
</dbReference>
<sequence length="377" mass="43705">MNKKELELYVHIPFCVKKCDYCDFLSFSCSDEAKVSYTRALLKEIDSQPDMEDYQVVSIFFGGGTPSLMEIDLMQKITEQIRGKFHISDQAEITLEANPGTLTMEKLQAYLQMGFNRISIGCQSLSNTELIRLGRIHTAEEFYESFLLARNAGFDNINVDLMSALPGQTFENWERNLREMADLAPEHISAYSLILEERTPFFQKQCDLDLPDEDTERLMYEKTQDILREYGYHQYEISNYAKAGYECRHNIGYWKRVPYLGFGLGASSLKNEERYSNTSDWKEYLKKSDRPESIKKSCEKLSRKDQIEEYMILGLRMNCGVSEKDFSGQFGCTFDDIYHDVINKYVKTGYMQRTEGKITLTRKGISVSNIIMADFIL</sequence>
<proteinExistence type="inferred from homology"/>
<evidence type="ECO:0000256" key="8">
    <source>
        <dbReference type="ARBA" id="ARBA00023186"/>
    </source>
</evidence>
<dbReference type="InterPro" id="IPR034505">
    <property type="entry name" value="Coproporphyrinogen-III_oxidase"/>
</dbReference>
<dbReference type="Pfam" id="PF06969">
    <property type="entry name" value="HemN_C"/>
    <property type="match status" value="1"/>
</dbReference>
<dbReference type="PANTHER" id="PTHR13932:SF5">
    <property type="entry name" value="RADICAL S-ADENOSYL METHIONINE DOMAIN-CONTAINING PROTEIN 1, MITOCHONDRIAL"/>
    <property type="match status" value="1"/>
</dbReference>
<evidence type="ECO:0000256" key="1">
    <source>
        <dbReference type="ARBA" id="ARBA00006100"/>
    </source>
</evidence>
<gene>
    <name evidence="11" type="ORF">INP51_03705</name>
</gene>
<keyword evidence="9" id="KW-0004">4Fe-4S</keyword>
<dbReference type="SMART" id="SM00729">
    <property type="entry name" value="Elp3"/>
    <property type="match status" value="1"/>
</dbReference>
<evidence type="ECO:0000256" key="5">
    <source>
        <dbReference type="ARBA" id="ARBA00022723"/>
    </source>
</evidence>
<keyword evidence="5 9" id="KW-0479">Metal-binding</keyword>
<evidence type="ECO:0000256" key="2">
    <source>
        <dbReference type="ARBA" id="ARBA00017228"/>
    </source>
</evidence>
<name>A0A7M2RIW2_9FIRM</name>
<dbReference type="InterPro" id="IPR007197">
    <property type="entry name" value="rSAM"/>
</dbReference>
<keyword evidence="6 9" id="KW-0408">Iron</keyword>
<keyword evidence="3 9" id="KW-0349">Heme</keyword>
<dbReference type="GO" id="GO:0051539">
    <property type="term" value="F:4 iron, 4 sulfur cluster binding"/>
    <property type="evidence" value="ECO:0007669"/>
    <property type="project" value="UniProtKB-UniRule"/>
</dbReference>
<evidence type="ECO:0000313" key="12">
    <source>
        <dbReference type="Proteomes" id="UP000593601"/>
    </source>
</evidence>
<dbReference type="GO" id="GO:0004109">
    <property type="term" value="F:coproporphyrinogen oxidase activity"/>
    <property type="evidence" value="ECO:0007669"/>
    <property type="project" value="InterPro"/>
</dbReference>
<dbReference type="InterPro" id="IPR006638">
    <property type="entry name" value="Elp3/MiaA/NifB-like_rSAM"/>
</dbReference>
<dbReference type="SUPFAM" id="SSF102114">
    <property type="entry name" value="Radical SAM enzymes"/>
    <property type="match status" value="1"/>
</dbReference>
<keyword evidence="8 9" id="KW-0143">Chaperone</keyword>
<keyword evidence="7 9" id="KW-0411">Iron-sulfur</keyword>
<dbReference type="GO" id="GO:0046872">
    <property type="term" value="F:metal ion binding"/>
    <property type="evidence" value="ECO:0007669"/>
    <property type="project" value="UniProtKB-UniRule"/>
</dbReference>
<evidence type="ECO:0000256" key="6">
    <source>
        <dbReference type="ARBA" id="ARBA00023004"/>
    </source>
</evidence>
<evidence type="ECO:0000259" key="10">
    <source>
        <dbReference type="PROSITE" id="PS51918"/>
    </source>
</evidence>
<dbReference type="SFLD" id="SFLDF00288">
    <property type="entry name" value="HemN-like__clustered_with_nucl"/>
    <property type="match status" value="1"/>
</dbReference>
<keyword evidence="9" id="KW-0963">Cytoplasm</keyword>
<evidence type="ECO:0000256" key="4">
    <source>
        <dbReference type="ARBA" id="ARBA00022691"/>
    </source>
</evidence>
<dbReference type="NCBIfam" id="TIGR00539">
    <property type="entry name" value="hemN_rel"/>
    <property type="match status" value="1"/>
</dbReference>
<dbReference type="InterPro" id="IPR058240">
    <property type="entry name" value="rSAM_sf"/>
</dbReference>
<dbReference type="SFLD" id="SFLDG01065">
    <property type="entry name" value="anaerobic_coproporphyrinogen-I"/>
    <property type="match status" value="1"/>
</dbReference>
<dbReference type="PANTHER" id="PTHR13932">
    <property type="entry name" value="COPROPORPHYRINIGEN III OXIDASE"/>
    <property type="match status" value="1"/>
</dbReference>
<dbReference type="PROSITE" id="PS51918">
    <property type="entry name" value="RADICAL_SAM"/>
    <property type="match status" value="1"/>
</dbReference>
<keyword evidence="12" id="KW-1185">Reference proteome</keyword>
<dbReference type="RefSeq" id="WP_193736388.1">
    <property type="nucleotide sequence ID" value="NZ_CP063304.1"/>
</dbReference>
<dbReference type="AlphaFoldDB" id="A0A7M2RIW2"/>
<organism evidence="11 12">
    <name type="scientific">Blautia liquoris</name>
    <dbReference type="NCBI Taxonomy" id="2779518"/>
    <lineage>
        <taxon>Bacteria</taxon>
        <taxon>Bacillati</taxon>
        <taxon>Bacillota</taxon>
        <taxon>Clostridia</taxon>
        <taxon>Lachnospirales</taxon>
        <taxon>Lachnospiraceae</taxon>
        <taxon>Blautia</taxon>
    </lineage>
</organism>
<dbReference type="Proteomes" id="UP000593601">
    <property type="component" value="Chromosome"/>
</dbReference>
<reference evidence="11 12" key="1">
    <citation type="submission" date="2020-10" db="EMBL/GenBank/DDBJ databases">
        <title>Blautia liquoris sp.nov., isolated from the mud in a fermentation cellar used for the production of Chinese strong-flavoured liquor.</title>
        <authorList>
            <person name="Lu L."/>
        </authorList>
    </citation>
    <scope>NUCLEOTIDE SEQUENCE [LARGE SCALE GENOMIC DNA]</scope>
    <source>
        <strain evidence="11 12">LZLJ-3</strain>
    </source>
</reference>
<dbReference type="Pfam" id="PF04055">
    <property type="entry name" value="Radical_SAM"/>
    <property type="match status" value="1"/>
</dbReference>
<accession>A0A7M2RIW2</accession>
<dbReference type="SFLD" id="SFLDF00562">
    <property type="entry name" value="HemN-like__clustered_with_heat"/>
    <property type="match status" value="1"/>
</dbReference>
<dbReference type="InterPro" id="IPR010723">
    <property type="entry name" value="HemN_C"/>
</dbReference>
<feature type="domain" description="Radical SAM core" evidence="10">
    <location>
        <begin position="1"/>
        <end position="233"/>
    </location>
</feature>
<comment type="subcellular location">
    <subcellularLocation>
        <location evidence="9">Cytoplasm</location>
    </subcellularLocation>
</comment>
<evidence type="ECO:0000256" key="9">
    <source>
        <dbReference type="RuleBase" id="RU364116"/>
    </source>
</evidence>
<dbReference type="GO" id="GO:0005737">
    <property type="term" value="C:cytoplasm"/>
    <property type="evidence" value="ECO:0007669"/>
    <property type="project" value="UniProtKB-SubCell"/>
</dbReference>
<comment type="similarity">
    <text evidence="1">Belongs to the anaerobic coproporphyrinogen-III oxidase family. HemW subfamily.</text>
</comment>
<dbReference type="Gene3D" id="3.20.20.70">
    <property type="entry name" value="Aldolase class I"/>
    <property type="match status" value="1"/>
</dbReference>
<evidence type="ECO:0000256" key="7">
    <source>
        <dbReference type="ARBA" id="ARBA00023014"/>
    </source>
</evidence>
<dbReference type="KEGG" id="bliq:INP51_03705"/>
<dbReference type="InterPro" id="IPR013785">
    <property type="entry name" value="Aldolase_TIM"/>
</dbReference>